<reference evidence="2 5" key="2">
    <citation type="submission" date="2020-08" db="EMBL/GenBank/DDBJ databases">
        <title>Sequencing the genomes of 1000 actinobacteria strains.</title>
        <authorList>
            <person name="Klenk H.-P."/>
        </authorList>
    </citation>
    <scope>NUCLEOTIDE SEQUENCE [LARGE SCALE GENOMIC DNA]</scope>
    <source>
        <strain evidence="2 5">DSM 16678</strain>
    </source>
</reference>
<dbReference type="OrthoDB" id="5198436at2"/>
<keyword evidence="1" id="KW-1133">Transmembrane helix</keyword>
<organism evidence="3 4">
    <name type="scientific">Modestobacter versicolor</name>
    <dbReference type="NCBI Taxonomy" id="429133"/>
    <lineage>
        <taxon>Bacteria</taxon>
        <taxon>Bacillati</taxon>
        <taxon>Actinomycetota</taxon>
        <taxon>Actinomycetes</taxon>
        <taxon>Geodermatophilales</taxon>
        <taxon>Geodermatophilaceae</taxon>
        <taxon>Modestobacter</taxon>
    </lineage>
</organism>
<evidence type="ECO:0000313" key="3">
    <source>
        <dbReference type="EMBL" id="PZA19575.1"/>
    </source>
</evidence>
<evidence type="ECO:0000313" key="5">
    <source>
        <dbReference type="Proteomes" id="UP000580718"/>
    </source>
</evidence>
<evidence type="ECO:0000256" key="1">
    <source>
        <dbReference type="SAM" id="Phobius"/>
    </source>
</evidence>
<feature type="transmembrane region" description="Helical" evidence="1">
    <location>
        <begin position="54"/>
        <end position="78"/>
    </location>
</feature>
<dbReference type="AlphaFoldDB" id="A0A323V454"/>
<dbReference type="EMBL" id="QKNV01000308">
    <property type="protein sequence ID" value="PZA19575.1"/>
    <property type="molecule type" value="Genomic_DNA"/>
</dbReference>
<feature type="transmembrane region" description="Helical" evidence="1">
    <location>
        <begin position="20"/>
        <end position="42"/>
    </location>
</feature>
<name>A0A323V454_9ACTN</name>
<dbReference type="RefSeq" id="WP_110553998.1">
    <property type="nucleotide sequence ID" value="NZ_JACIBU010000001.1"/>
</dbReference>
<comment type="caution">
    <text evidence="3">The sequence shown here is derived from an EMBL/GenBank/DDBJ whole genome shotgun (WGS) entry which is preliminary data.</text>
</comment>
<sequence>MPALDDPQTRTAVDALRAGALRWLAGGVLAVVLGLLMGAAVVRIVENGGSRPPFAGLMVVALVAGGVAVTVVGLGSLVRVRRWTAALARTEWRSGLLRIAGPAVLQVEPLGFDEFTDEPLRLQLMSTAVWRTRAVQQLNGADVRYAEVSEQEWLLTADGAGTLYGARAARRR</sequence>
<accession>A0A323V454</accession>
<keyword evidence="1" id="KW-0472">Membrane</keyword>
<reference evidence="3 4" key="1">
    <citation type="submission" date="2018-06" db="EMBL/GenBank/DDBJ databases">
        <title>Draft genome sequence of Modestobacter versicolor CP153-2.</title>
        <authorList>
            <person name="Gundlapally S.R."/>
        </authorList>
    </citation>
    <scope>NUCLEOTIDE SEQUENCE [LARGE SCALE GENOMIC DNA]</scope>
    <source>
        <strain evidence="3 4">CP153-2</strain>
    </source>
</reference>
<keyword evidence="4" id="KW-1185">Reference proteome</keyword>
<dbReference type="Proteomes" id="UP000580718">
    <property type="component" value="Unassembled WGS sequence"/>
</dbReference>
<evidence type="ECO:0000313" key="4">
    <source>
        <dbReference type="Proteomes" id="UP000247602"/>
    </source>
</evidence>
<proteinExistence type="predicted"/>
<gene>
    <name evidence="3" type="ORF">DMO24_20030</name>
    <name evidence="2" type="ORF">FHX36_002437</name>
</gene>
<dbReference type="EMBL" id="JACIBU010000001">
    <property type="protein sequence ID" value="MBB3676702.1"/>
    <property type="molecule type" value="Genomic_DNA"/>
</dbReference>
<dbReference type="Proteomes" id="UP000247602">
    <property type="component" value="Unassembled WGS sequence"/>
</dbReference>
<keyword evidence="1" id="KW-0812">Transmembrane</keyword>
<evidence type="ECO:0000313" key="2">
    <source>
        <dbReference type="EMBL" id="MBB3676702.1"/>
    </source>
</evidence>
<protein>
    <submittedName>
        <fullName evidence="3">Uncharacterized protein</fullName>
    </submittedName>
</protein>